<dbReference type="Proteomes" id="UP001178281">
    <property type="component" value="Unassembled WGS sequence"/>
</dbReference>
<keyword evidence="2" id="KW-0812">Transmembrane</keyword>
<evidence type="ECO:0000256" key="2">
    <source>
        <dbReference type="SAM" id="Phobius"/>
    </source>
</evidence>
<organism evidence="3 4">
    <name type="scientific">Tsukamurella strandjordii</name>
    <dbReference type="NCBI Taxonomy" id="147577"/>
    <lineage>
        <taxon>Bacteria</taxon>
        <taxon>Bacillati</taxon>
        <taxon>Actinomycetota</taxon>
        <taxon>Actinomycetes</taxon>
        <taxon>Mycobacteriales</taxon>
        <taxon>Tsukamurellaceae</taxon>
        <taxon>Tsukamurella</taxon>
    </lineage>
</organism>
<feature type="transmembrane region" description="Helical" evidence="2">
    <location>
        <begin position="154"/>
        <end position="173"/>
    </location>
</feature>
<evidence type="ECO:0000256" key="1">
    <source>
        <dbReference type="SAM" id="MobiDB-lite"/>
    </source>
</evidence>
<accession>A0AA90NK35</accession>
<sequence length="270" mass="28971">MIRELWDRRSELWARGNDGAPAHVWVARSAAFGLVAAAWSTWGGTVGQFVPQNPVVDFLLKNSTKALIALYLLYAARSKPRAVVAVLVIVVSIIGGDIVTRLSTQWILTMMSAPDYSGGLSSDPVYWFIQVSGGILNLVMIWAAWGIARRRSTAWVWSLPVPMLFTVLVPLWLQNNLEWVGETSNRVQLANLLVGVLPAVVSILAGWAADVAFGSAPPEQQVPIAAEPTVPEGMVAVPRSATDGVADDPLFGAAPPDDPLFGPPDPADRG</sequence>
<evidence type="ECO:0000313" key="3">
    <source>
        <dbReference type="EMBL" id="MDP0400260.1"/>
    </source>
</evidence>
<evidence type="ECO:0000313" key="4">
    <source>
        <dbReference type="Proteomes" id="UP001178281"/>
    </source>
</evidence>
<keyword evidence="4" id="KW-1185">Reference proteome</keyword>
<gene>
    <name evidence="3" type="ORF">Q7X28_20280</name>
</gene>
<reference evidence="3" key="1">
    <citation type="submission" date="2023-08" db="EMBL/GenBank/DDBJ databases">
        <title>The draft genome of Tsukamurella strandjordii strain 050030.</title>
        <authorList>
            <person name="Zhao F."/>
            <person name="Feng Y."/>
            <person name="Zong Z."/>
        </authorList>
    </citation>
    <scope>NUCLEOTIDE SEQUENCE</scope>
    <source>
        <strain evidence="3">050030</strain>
    </source>
</reference>
<name>A0AA90NK35_9ACTN</name>
<dbReference type="AlphaFoldDB" id="A0AA90NK35"/>
<feature type="transmembrane region" description="Helical" evidence="2">
    <location>
        <begin position="193"/>
        <end position="213"/>
    </location>
</feature>
<protein>
    <submittedName>
        <fullName evidence="3">Uncharacterized protein</fullName>
    </submittedName>
</protein>
<comment type="caution">
    <text evidence="3">The sequence shown here is derived from an EMBL/GenBank/DDBJ whole genome shotgun (WGS) entry which is preliminary data.</text>
</comment>
<feature type="compositionally biased region" description="Pro residues" evidence="1">
    <location>
        <begin position="256"/>
        <end position="270"/>
    </location>
</feature>
<keyword evidence="2" id="KW-0472">Membrane</keyword>
<feature type="transmembrane region" description="Helical" evidence="2">
    <location>
        <begin position="124"/>
        <end position="147"/>
    </location>
</feature>
<feature type="region of interest" description="Disordered" evidence="1">
    <location>
        <begin position="236"/>
        <end position="270"/>
    </location>
</feature>
<dbReference type="EMBL" id="JAUTIX010000009">
    <property type="protein sequence ID" value="MDP0400260.1"/>
    <property type="molecule type" value="Genomic_DNA"/>
</dbReference>
<keyword evidence="2" id="KW-1133">Transmembrane helix</keyword>
<feature type="transmembrane region" description="Helical" evidence="2">
    <location>
        <begin position="83"/>
        <end position="104"/>
    </location>
</feature>
<dbReference type="RefSeq" id="WP_305112690.1">
    <property type="nucleotide sequence ID" value="NZ_JAUTIX010000009.1"/>
</dbReference>
<proteinExistence type="predicted"/>